<organism evidence="2 3">
    <name type="scientific">Halopelagius fulvigenes</name>
    <dbReference type="NCBI Taxonomy" id="1198324"/>
    <lineage>
        <taxon>Archaea</taxon>
        <taxon>Methanobacteriati</taxon>
        <taxon>Methanobacteriota</taxon>
        <taxon>Stenosarchaea group</taxon>
        <taxon>Halobacteria</taxon>
        <taxon>Halobacteriales</taxon>
        <taxon>Haloferacaceae</taxon>
    </lineage>
</organism>
<dbReference type="RefSeq" id="WP_379693761.1">
    <property type="nucleotide sequence ID" value="NZ_JBHSXH010000009.1"/>
</dbReference>
<evidence type="ECO:0000259" key="1">
    <source>
        <dbReference type="PROSITE" id="PS51704"/>
    </source>
</evidence>
<dbReference type="Gene3D" id="3.20.20.190">
    <property type="entry name" value="Phosphatidylinositol (PI) phosphodiesterase"/>
    <property type="match status" value="1"/>
</dbReference>
<sequence>MDIIAHRGFSALHPENTVAAVRAASERSAGDDRTVAADFVEVDVRRCATDELVVYHDEDLRKLTGFEGRVAETPLSTLRELTILGSEESIPLLSEVLDAAAPDAGVVVELKHAGMAEAVADACEAVENDVILASFFEGVLRECEGASAAPRAFVFDDDWTASLSTATELDCEYVNAQYHLLLGRGERIDAAHDAGFRVNAWDVNDADAAVRLRADGVDGIVVDDPTYLDSI</sequence>
<dbReference type="AlphaFoldDB" id="A0ABD5TW66"/>
<feature type="domain" description="GP-PDE" evidence="1">
    <location>
        <begin position="1"/>
        <end position="231"/>
    </location>
</feature>
<dbReference type="InterPro" id="IPR017946">
    <property type="entry name" value="PLC-like_Pdiesterase_TIM-brl"/>
</dbReference>
<keyword evidence="3" id="KW-1185">Reference proteome</keyword>
<dbReference type="EMBL" id="JBHSXH010000009">
    <property type="protein sequence ID" value="MFC6824610.1"/>
    <property type="molecule type" value="Genomic_DNA"/>
</dbReference>
<evidence type="ECO:0000313" key="2">
    <source>
        <dbReference type="EMBL" id="MFC6824610.1"/>
    </source>
</evidence>
<dbReference type="SUPFAM" id="SSF51695">
    <property type="entry name" value="PLC-like phosphodiesterases"/>
    <property type="match status" value="1"/>
</dbReference>
<protein>
    <submittedName>
        <fullName evidence="2">Glycerophosphodiester phosphodiesterase</fullName>
    </submittedName>
</protein>
<reference evidence="2 3" key="1">
    <citation type="journal article" date="2019" name="Int. J. Syst. Evol. Microbiol.">
        <title>The Global Catalogue of Microorganisms (GCM) 10K type strain sequencing project: providing services to taxonomists for standard genome sequencing and annotation.</title>
        <authorList>
            <consortium name="The Broad Institute Genomics Platform"/>
            <consortium name="The Broad Institute Genome Sequencing Center for Infectious Disease"/>
            <person name="Wu L."/>
            <person name="Ma J."/>
        </authorList>
    </citation>
    <scope>NUCLEOTIDE SEQUENCE [LARGE SCALE GENOMIC DNA]</scope>
    <source>
        <strain evidence="2 3">YIM 94188</strain>
    </source>
</reference>
<dbReference type="Pfam" id="PF03009">
    <property type="entry name" value="GDPD"/>
    <property type="match status" value="1"/>
</dbReference>
<dbReference type="InterPro" id="IPR030395">
    <property type="entry name" value="GP_PDE_dom"/>
</dbReference>
<comment type="caution">
    <text evidence="2">The sequence shown here is derived from an EMBL/GenBank/DDBJ whole genome shotgun (WGS) entry which is preliminary data.</text>
</comment>
<dbReference type="PANTHER" id="PTHR46211">
    <property type="entry name" value="GLYCEROPHOSPHORYL DIESTER PHOSPHODIESTERASE"/>
    <property type="match status" value="1"/>
</dbReference>
<proteinExistence type="predicted"/>
<dbReference type="CDD" id="cd08556">
    <property type="entry name" value="GDPD"/>
    <property type="match status" value="1"/>
</dbReference>
<evidence type="ECO:0000313" key="3">
    <source>
        <dbReference type="Proteomes" id="UP001596408"/>
    </source>
</evidence>
<dbReference type="PANTHER" id="PTHR46211:SF14">
    <property type="entry name" value="GLYCEROPHOSPHODIESTER PHOSPHODIESTERASE"/>
    <property type="match status" value="1"/>
</dbReference>
<name>A0ABD5TW66_9EURY</name>
<dbReference type="Proteomes" id="UP001596408">
    <property type="component" value="Unassembled WGS sequence"/>
</dbReference>
<gene>
    <name evidence="2" type="ORF">ACFQEV_06315</name>
</gene>
<accession>A0ABD5TW66</accession>
<dbReference type="PROSITE" id="PS51704">
    <property type="entry name" value="GP_PDE"/>
    <property type="match status" value="1"/>
</dbReference>